<dbReference type="Proteomes" id="UP000284706">
    <property type="component" value="Unassembled WGS sequence"/>
</dbReference>
<comment type="caution">
    <text evidence="1">The sequence shown here is derived from an EMBL/GenBank/DDBJ whole genome shotgun (WGS) entry which is preliminary data.</text>
</comment>
<dbReference type="AlphaFoldDB" id="A0A409YB43"/>
<dbReference type="EMBL" id="NHYE01001020">
    <property type="protein sequence ID" value="PPR00209.1"/>
    <property type="molecule type" value="Genomic_DNA"/>
</dbReference>
<dbReference type="InParanoid" id="A0A409YB43"/>
<organism evidence="1 2">
    <name type="scientific">Gymnopilus dilepis</name>
    <dbReference type="NCBI Taxonomy" id="231916"/>
    <lineage>
        <taxon>Eukaryota</taxon>
        <taxon>Fungi</taxon>
        <taxon>Dikarya</taxon>
        <taxon>Basidiomycota</taxon>
        <taxon>Agaricomycotina</taxon>
        <taxon>Agaricomycetes</taxon>
        <taxon>Agaricomycetidae</taxon>
        <taxon>Agaricales</taxon>
        <taxon>Agaricineae</taxon>
        <taxon>Hymenogastraceae</taxon>
        <taxon>Gymnopilus</taxon>
    </lineage>
</organism>
<sequence length="148" mass="16156">MGTNVIGIPPTAATRLLLPSPMDRSSWRCGRKLENWVSTACYVKASLHCAVLRSCPLVSVTFGFVHPVRKGVSFNTSGEDMVHRSPPPLSLSSLLSSVPNSIGFFPTHKGLVFERIAKVAFLSAADVLLWMGNRIRPPSMKNFKAGKF</sequence>
<proteinExistence type="predicted"/>
<gene>
    <name evidence="1" type="ORF">CVT26_009075</name>
</gene>
<accession>A0A409YB43</accession>
<name>A0A409YB43_9AGAR</name>
<evidence type="ECO:0000313" key="1">
    <source>
        <dbReference type="EMBL" id="PPR00209.1"/>
    </source>
</evidence>
<evidence type="ECO:0000313" key="2">
    <source>
        <dbReference type="Proteomes" id="UP000284706"/>
    </source>
</evidence>
<reference evidence="1 2" key="1">
    <citation type="journal article" date="2018" name="Evol. Lett.">
        <title>Horizontal gene cluster transfer increased hallucinogenic mushroom diversity.</title>
        <authorList>
            <person name="Reynolds H.T."/>
            <person name="Vijayakumar V."/>
            <person name="Gluck-Thaler E."/>
            <person name="Korotkin H.B."/>
            <person name="Matheny P.B."/>
            <person name="Slot J.C."/>
        </authorList>
    </citation>
    <scope>NUCLEOTIDE SEQUENCE [LARGE SCALE GENOMIC DNA]</scope>
    <source>
        <strain evidence="1 2">SRW20</strain>
    </source>
</reference>
<keyword evidence="2" id="KW-1185">Reference proteome</keyword>
<protein>
    <submittedName>
        <fullName evidence="1">Uncharacterized protein</fullName>
    </submittedName>
</protein>